<evidence type="ECO:0000256" key="4">
    <source>
        <dbReference type="ARBA" id="ARBA00023163"/>
    </source>
</evidence>
<dbReference type="Proteomes" id="UP000472573">
    <property type="component" value="Unassembled WGS sequence"/>
</dbReference>
<reference evidence="5" key="2">
    <citation type="submission" date="2019-12" db="EMBL/GenBank/DDBJ databases">
        <title>SpeciesPrimer: A bioinformatics pipeline dedicated to the design of qPCR primers for the quantification of bacterial species.</title>
        <authorList>
            <person name="Dreier M."/>
            <person name="Berthoud H."/>
            <person name="Shani N."/>
            <person name="Wechsler D."/>
            <person name="Junier P."/>
        </authorList>
    </citation>
    <scope>NUCLEOTIDE SEQUENCE</scope>
    <source>
        <strain evidence="5">FAM13073</strain>
    </source>
</reference>
<evidence type="ECO:0000256" key="3">
    <source>
        <dbReference type="ARBA" id="ARBA00023125"/>
    </source>
</evidence>
<protein>
    <submittedName>
        <fullName evidence="6">CopY/TcrY family copper transport repressor</fullName>
    </submittedName>
</protein>
<proteinExistence type="inferred from homology"/>
<dbReference type="InterPro" id="IPR014071">
    <property type="entry name" value="Cu_transp_CopY/TcrY"/>
</dbReference>
<dbReference type="InterPro" id="IPR036390">
    <property type="entry name" value="WH_DNA-bd_sf"/>
</dbReference>
<reference evidence="5 7" key="1">
    <citation type="submission" date="2019-10" db="EMBL/GenBank/DDBJ databases">
        <authorList>
            <person name="Irmler S."/>
            <person name="Berthoud H."/>
            <person name="Roetschi A."/>
            <person name="Arias E."/>
            <person name="Shani N."/>
            <person name="Wuethrich D."/>
            <person name="Bruggmann R."/>
        </authorList>
    </citation>
    <scope>NUCLEOTIDE SEQUENCE [LARGE SCALE GENOMIC DNA]</scope>
    <source>
        <strain evidence="5 7">FAM13073</strain>
    </source>
</reference>
<comment type="similarity">
    <text evidence="1">Belongs to the BlaI transcriptional regulatory family.</text>
</comment>
<comment type="caution">
    <text evidence="6">The sequence shown here is derived from an EMBL/GenBank/DDBJ whole genome shotgun (WGS) entry which is preliminary data.</text>
</comment>
<sequence>MNTSDEIEISQSEWETMRVIWTLQKATSHQIIEILEEKLGWKASTTKTYLGRLVKKGALRTSKNGREFIYQPMIEEQVAMDNASKSLFVHLCQHKVGTTLANLIDQIELSKSDIQMLIGKLEEKAQTAPDKVSCNCLPEDCDMDCKMEDM</sequence>
<evidence type="ECO:0000313" key="5">
    <source>
        <dbReference type="EMBL" id="KAF0414143.1"/>
    </source>
</evidence>
<dbReference type="InterPro" id="IPR036388">
    <property type="entry name" value="WH-like_DNA-bd_sf"/>
</dbReference>
<evidence type="ECO:0000256" key="1">
    <source>
        <dbReference type="ARBA" id="ARBA00011046"/>
    </source>
</evidence>
<dbReference type="Proteomes" id="UP000743107">
    <property type="component" value="Unassembled WGS sequence"/>
</dbReference>
<evidence type="ECO:0000256" key="2">
    <source>
        <dbReference type="ARBA" id="ARBA00023015"/>
    </source>
</evidence>
<keyword evidence="3" id="KW-0238">DNA-binding</keyword>
<keyword evidence="7" id="KW-1185">Reference proteome</keyword>
<dbReference type="GO" id="GO:0045892">
    <property type="term" value="P:negative regulation of DNA-templated transcription"/>
    <property type="evidence" value="ECO:0007669"/>
    <property type="project" value="InterPro"/>
</dbReference>
<dbReference type="GO" id="GO:0003677">
    <property type="term" value="F:DNA binding"/>
    <property type="evidence" value="ECO:0007669"/>
    <property type="project" value="UniProtKB-KW"/>
</dbReference>
<reference evidence="6" key="4">
    <citation type="submission" date="2020-11" db="EMBL/GenBank/DDBJ databases">
        <title>Antibiotic susceptibility profiles of Pediococcus pentosaceus from various origins and their implications for the safety assessment of strains with food-technology applications.</title>
        <authorList>
            <person name="Shani N."/>
            <person name="Oberhaensli S."/>
            <person name="Arias E."/>
        </authorList>
    </citation>
    <scope>NUCLEOTIDE SEQUENCE</scope>
    <source>
        <strain evidence="6">FAM 19164</strain>
    </source>
</reference>
<dbReference type="NCBIfam" id="TIGR02698">
    <property type="entry name" value="CopY_TcrY"/>
    <property type="match status" value="1"/>
</dbReference>
<accession>A0A512K497</accession>
<evidence type="ECO:0000313" key="7">
    <source>
        <dbReference type="Proteomes" id="UP000472573"/>
    </source>
</evidence>
<organism evidence="6 8">
    <name type="scientific">Pediococcus pentosaceus</name>
    <dbReference type="NCBI Taxonomy" id="1255"/>
    <lineage>
        <taxon>Bacteria</taxon>
        <taxon>Bacillati</taxon>
        <taxon>Bacillota</taxon>
        <taxon>Bacilli</taxon>
        <taxon>Lactobacillales</taxon>
        <taxon>Lactobacillaceae</taxon>
        <taxon>Pediococcus</taxon>
    </lineage>
</organism>
<dbReference type="RefSeq" id="WP_002832927.1">
    <property type="nucleotide sequence ID" value="NZ_BJZY01000001.1"/>
</dbReference>
<dbReference type="AlphaFoldDB" id="A0A512K497"/>
<evidence type="ECO:0000313" key="8">
    <source>
        <dbReference type="Proteomes" id="UP000743107"/>
    </source>
</evidence>
<dbReference type="SUPFAM" id="SSF46785">
    <property type="entry name" value="Winged helix' DNA-binding domain"/>
    <property type="match status" value="1"/>
</dbReference>
<dbReference type="Pfam" id="PF03965">
    <property type="entry name" value="Penicillinase_R"/>
    <property type="match status" value="1"/>
</dbReference>
<reference evidence="7" key="3">
    <citation type="submission" date="2020-03" db="EMBL/GenBank/DDBJ databases">
        <title>SpeciesPrimer: A bioinformatics pipeline dedicated to the design of qPCR primers for the quantification of bacterial species.</title>
        <authorList>
            <person name="Dreier M."/>
            <person name="Berthoud H."/>
            <person name="Shani N."/>
            <person name="Wechsler D."/>
            <person name="Junier P."/>
        </authorList>
    </citation>
    <scope>NUCLEOTIDE SEQUENCE [LARGE SCALE GENOMIC DNA]</scope>
    <source>
        <strain evidence="7">FAM13073</strain>
    </source>
</reference>
<name>A0A512K497_PEDPE</name>
<dbReference type="Gene3D" id="1.10.10.10">
    <property type="entry name" value="Winged helix-like DNA-binding domain superfamily/Winged helix DNA-binding domain"/>
    <property type="match status" value="1"/>
</dbReference>
<dbReference type="InterPro" id="IPR005650">
    <property type="entry name" value="BlaI_family"/>
</dbReference>
<dbReference type="EMBL" id="WENB01000002">
    <property type="protein sequence ID" value="KAF0414143.1"/>
    <property type="molecule type" value="Genomic_DNA"/>
</dbReference>
<gene>
    <name evidence="5" type="ORF">GBO79_04560</name>
    <name evidence="6" type="ORF">ITQ97_03510</name>
</gene>
<evidence type="ECO:0000313" key="6">
    <source>
        <dbReference type="EMBL" id="MBF7126887.1"/>
    </source>
</evidence>
<keyword evidence="4" id="KW-0804">Transcription</keyword>
<dbReference type="EMBL" id="JADOFV010000002">
    <property type="protein sequence ID" value="MBF7126887.1"/>
    <property type="molecule type" value="Genomic_DNA"/>
</dbReference>
<dbReference type="PIRSF" id="PIRSF019455">
    <property type="entry name" value="CopR_AtkY"/>
    <property type="match status" value="1"/>
</dbReference>
<keyword evidence="2" id="KW-0805">Transcription regulation</keyword>